<sequence length="82" mass="9271">MKLLQDLVLDATRWLARTLMFDEIINYVQSVEFLPMKLATMNPQLDFSSLQKDMYEACGPSLSFVFPLESVGAASVLIGVRR</sequence>
<comment type="subcellular location">
    <subcellularLocation>
        <location evidence="1">Nucleus</location>
    </subcellularLocation>
</comment>
<dbReference type="GO" id="GO:0003700">
    <property type="term" value="F:DNA-binding transcription factor activity"/>
    <property type="evidence" value="ECO:0007669"/>
    <property type="project" value="TreeGrafter"/>
</dbReference>
<dbReference type="PANTHER" id="PTHR12565:SF184">
    <property type="entry name" value="BHLH TRANSCRIPTION FACTOR"/>
    <property type="match status" value="1"/>
</dbReference>
<reference evidence="3" key="2">
    <citation type="submission" date="2021-02" db="EMBL/GenBank/DDBJ databases">
        <authorList>
            <person name="Kimball J.A."/>
            <person name="Haas M.W."/>
            <person name="Macchietto M."/>
            <person name="Kono T."/>
            <person name="Duquette J."/>
            <person name="Shao M."/>
        </authorList>
    </citation>
    <scope>NUCLEOTIDE SEQUENCE</scope>
    <source>
        <tissue evidence="3">Fresh leaf tissue</tissue>
    </source>
</reference>
<dbReference type="Proteomes" id="UP000729402">
    <property type="component" value="Unassembled WGS sequence"/>
</dbReference>
<accession>A0A8J5X3B6</accession>
<evidence type="ECO:0000256" key="1">
    <source>
        <dbReference type="ARBA" id="ARBA00004123"/>
    </source>
</evidence>
<dbReference type="GO" id="GO:0005634">
    <property type="term" value="C:nucleus"/>
    <property type="evidence" value="ECO:0007669"/>
    <property type="project" value="UniProtKB-SubCell"/>
</dbReference>
<gene>
    <name evidence="3" type="ORF">GUJ93_ZPchr0013g34795</name>
</gene>
<dbReference type="InterPro" id="IPR024097">
    <property type="entry name" value="bHLH_ZIP_TF"/>
</dbReference>
<evidence type="ECO:0000256" key="2">
    <source>
        <dbReference type="ARBA" id="ARBA00023242"/>
    </source>
</evidence>
<organism evidence="3 4">
    <name type="scientific">Zizania palustris</name>
    <name type="common">Northern wild rice</name>
    <dbReference type="NCBI Taxonomy" id="103762"/>
    <lineage>
        <taxon>Eukaryota</taxon>
        <taxon>Viridiplantae</taxon>
        <taxon>Streptophyta</taxon>
        <taxon>Embryophyta</taxon>
        <taxon>Tracheophyta</taxon>
        <taxon>Spermatophyta</taxon>
        <taxon>Magnoliopsida</taxon>
        <taxon>Liliopsida</taxon>
        <taxon>Poales</taxon>
        <taxon>Poaceae</taxon>
        <taxon>BOP clade</taxon>
        <taxon>Oryzoideae</taxon>
        <taxon>Oryzeae</taxon>
        <taxon>Zizaniinae</taxon>
        <taxon>Zizania</taxon>
    </lineage>
</organism>
<evidence type="ECO:0000313" key="3">
    <source>
        <dbReference type="EMBL" id="KAG8100729.1"/>
    </source>
</evidence>
<proteinExistence type="predicted"/>
<name>A0A8J5X3B6_ZIZPA</name>
<dbReference type="AlphaFoldDB" id="A0A8J5X3B6"/>
<evidence type="ECO:0000313" key="4">
    <source>
        <dbReference type="Proteomes" id="UP000729402"/>
    </source>
</evidence>
<reference evidence="3" key="1">
    <citation type="journal article" date="2021" name="bioRxiv">
        <title>Whole Genome Assembly and Annotation of Northern Wild Rice, Zizania palustris L., Supports a Whole Genome Duplication in the Zizania Genus.</title>
        <authorList>
            <person name="Haas M."/>
            <person name="Kono T."/>
            <person name="Macchietto M."/>
            <person name="Millas R."/>
            <person name="McGilp L."/>
            <person name="Shao M."/>
            <person name="Duquette J."/>
            <person name="Hirsch C.N."/>
            <person name="Kimball J."/>
        </authorList>
    </citation>
    <scope>NUCLEOTIDE SEQUENCE</scope>
    <source>
        <tissue evidence="3">Fresh leaf tissue</tissue>
    </source>
</reference>
<dbReference type="EMBL" id="JAAALK010000079">
    <property type="protein sequence ID" value="KAG8100729.1"/>
    <property type="molecule type" value="Genomic_DNA"/>
</dbReference>
<keyword evidence="2" id="KW-0539">Nucleus</keyword>
<dbReference type="PANTHER" id="PTHR12565">
    <property type="entry name" value="STEROL REGULATORY ELEMENT-BINDING PROTEIN"/>
    <property type="match status" value="1"/>
</dbReference>
<comment type="caution">
    <text evidence="3">The sequence shown here is derived from an EMBL/GenBank/DDBJ whole genome shotgun (WGS) entry which is preliminary data.</text>
</comment>
<protein>
    <submittedName>
        <fullName evidence="3">Uncharacterized protein</fullName>
    </submittedName>
</protein>
<keyword evidence="4" id="KW-1185">Reference proteome</keyword>